<dbReference type="InterPro" id="IPR012093">
    <property type="entry name" value="Pirin"/>
</dbReference>
<dbReference type="InterPro" id="IPR014710">
    <property type="entry name" value="RmlC-like_jellyroll"/>
</dbReference>
<keyword evidence="6" id="KW-1185">Reference proteome</keyword>
<organism evidence="5 6">
    <name type="scientific">Chlorella vulgaris</name>
    <name type="common">Green alga</name>
    <dbReference type="NCBI Taxonomy" id="3077"/>
    <lineage>
        <taxon>Eukaryota</taxon>
        <taxon>Viridiplantae</taxon>
        <taxon>Chlorophyta</taxon>
        <taxon>core chlorophytes</taxon>
        <taxon>Trebouxiophyceae</taxon>
        <taxon>Chlorellales</taxon>
        <taxon>Chlorellaceae</taxon>
        <taxon>Chlorella clade</taxon>
        <taxon>Chlorella</taxon>
    </lineage>
</organism>
<dbReference type="SUPFAM" id="SSF51182">
    <property type="entry name" value="RmlC-like cupins"/>
    <property type="match status" value="1"/>
</dbReference>
<dbReference type="Gene3D" id="2.60.120.10">
    <property type="entry name" value="Jelly Rolls"/>
    <property type="match status" value="2"/>
</dbReference>
<dbReference type="Pfam" id="PF02678">
    <property type="entry name" value="Pirin"/>
    <property type="match status" value="1"/>
</dbReference>
<evidence type="ECO:0008006" key="7">
    <source>
        <dbReference type="Google" id="ProtNLM"/>
    </source>
</evidence>
<evidence type="ECO:0000313" key="6">
    <source>
        <dbReference type="Proteomes" id="UP001055712"/>
    </source>
</evidence>
<comment type="similarity">
    <text evidence="1 2">Belongs to the pirin family.</text>
</comment>
<gene>
    <name evidence="5" type="ORF">D9Q98_001268</name>
</gene>
<name>A0A9D4Z3E3_CHLVU</name>
<feature type="domain" description="Quercetin 2,3-dioxygenase C-terminal cupin" evidence="4">
    <location>
        <begin position="226"/>
        <end position="310"/>
    </location>
</feature>
<reference evidence="5" key="1">
    <citation type="journal article" date="2019" name="Plant J.">
        <title>Chlorella vulgaris genome assembly and annotation reveals the molecular basis for metabolic acclimation to high light conditions.</title>
        <authorList>
            <person name="Cecchin M."/>
            <person name="Marcolungo L."/>
            <person name="Rossato M."/>
            <person name="Girolomoni L."/>
            <person name="Cosentino E."/>
            <person name="Cuine S."/>
            <person name="Li-Beisson Y."/>
            <person name="Delledonne M."/>
            <person name="Ballottari M."/>
        </authorList>
    </citation>
    <scope>NUCLEOTIDE SEQUENCE</scope>
    <source>
        <strain evidence="5">211/11P</strain>
    </source>
</reference>
<evidence type="ECO:0000259" key="4">
    <source>
        <dbReference type="Pfam" id="PF17954"/>
    </source>
</evidence>
<protein>
    <recommendedName>
        <fullName evidence="7">Pirin</fullName>
    </recommendedName>
</protein>
<dbReference type="Proteomes" id="UP001055712">
    <property type="component" value="Unassembled WGS sequence"/>
</dbReference>
<reference evidence="5" key="2">
    <citation type="submission" date="2020-11" db="EMBL/GenBank/DDBJ databases">
        <authorList>
            <person name="Cecchin M."/>
            <person name="Marcolungo L."/>
            <person name="Rossato M."/>
            <person name="Girolomoni L."/>
            <person name="Cosentino E."/>
            <person name="Cuine S."/>
            <person name="Li-Beisson Y."/>
            <person name="Delledonne M."/>
            <person name="Ballottari M."/>
        </authorList>
    </citation>
    <scope>NUCLEOTIDE SEQUENCE</scope>
    <source>
        <strain evidence="5">211/11P</strain>
        <tissue evidence="5">Whole cell</tissue>
    </source>
</reference>
<accession>A0A9D4Z3E3</accession>
<dbReference type="PANTHER" id="PTHR43212">
    <property type="entry name" value="QUERCETIN 2,3-DIOXYGENASE"/>
    <property type="match status" value="1"/>
</dbReference>
<proteinExistence type="inferred from homology"/>
<dbReference type="CDD" id="cd02910">
    <property type="entry name" value="cupin_Yhhw_N"/>
    <property type="match status" value="1"/>
</dbReference>
<dbReference type="Pfam" id="PF17954">
    <property type="entry name" value="Pirin_C_2"/>
    <property type="match status" value="1"/>
</dbReference>
<evidence type="ECO:0000256" key="1">
    <source>
        <dbReference type="ARBA" id="ARBA00008416"/>
    </source>
</evidence>
<dbReference type="InterPro" id="IPR041602">
    <property type="entry name" value="Quercetinase_C"/>
</dbReference>
<evidence type="ECO:0000256" key="2">
    <source>
        <dbReference type="RuleBase" id="RU003457"/>
    </source>
</evidence>
<dbReference type="AlphaFoldDB" id="A0A9D4Z3E3"/>
<evidence type="ECO:0000313" key="5">
    <source>
        <dbReference type="EMBL" id="KAI3438851.1"/>
    </source>
</evidence>
<evidence type="ECO:0000259" key="3">
    <source>
        <dbReference type="Pfam" id="PF02678"/>
    </source>
</evidence>
<dbReference type="PANTHER" id="PTHR43212:SF3">
    <property type="entry name" value="QUERCETIN 2,3-DIOXYGENASE"/>
    <property type="match status" value="1"/>
</dbReference>
<dbReference type="InterPro" id="IPR011051">
    <property type="entry name" value="RmlC_Cupin_sf"/>
</dbReference>
<sequence length="314" mass="33553">MQPSLLQFNLRTAFNSLSKPFSRSPATGAAPTSAAAAASSKATAAAASSKADYTAAAASGRTMPVTHVPADSLALSTPTRWLTSRFHFDFAGVTARRTNFGALRVVNDDLVTRRAGFGAHPHRNAEIYSYIVSGQLSHQDSMGNYESLGRGCVQYLSAGTGITHSEMNDGDATCRFLQVWVTPDRTGHPPQYGSATYEKQDRHNKLLHLLGGTGAVPQWSGIQPGQCIKLHQDVNVFVSESDPAVQHDITLAAGRQAYLVCIEGSLAVGTSDSETKLSMRDAAELVADKKPLYLSLTAGEQGAHFMLIEMKQAL</sequence>
<feature type="domain" description="Pirin N-terminal" evidence="3">
    <location>
        <begin position="79"/>
        <end position="181"/>
    </location>
</feature>
<dbReference type="InterPro" id="IPR003829">
    <property type="entry name" value="Pirin_N_dom"/>
</dbReference>
<comment type="caution">
    <text evidence="5">The sequence shown here is derived from an EMBL/GenBank/DDBJ whole genome shotgun (WGS) entry which is preliminary data.</text>
</comment>
<dbReference type="OrthoDB" id="198735at2759"/>
<dbReference type="EMBL" id="SIDB01000001">
    <property type="protein sequence ID" value="KAI3438851.1"/>
    <property type="molecule type" value="Genomic_DNA"/>
</dbReference>